<dbReference type="PANTHER" id="PTHR38468:SF1">
    <property type="entry name" value="SLL0939 PROTEIN"/>
    <property type="match status" value="1"/>
</dbReference>
<reference evidence="2" key="2">
    <citation type="journal article" date="2021" name="PeerJ">
        <title>Extensive microbial diversity within the chicken gut microbiome revealed by metagenomics and culture.</title>
        <authorList>
            <person name="Gilroy R."/>
            <person name="Ravi A."/>
            <person name="Getino M."/>
            <person name="Pursley I."/>
            <person name="Horton D.L."/>
            <person name="Alikhan N.F."/>
            <person name="Baker D."/>
            <person name="Gharbi K."/>
            <person name="Hall N."/>
            <person name="Watson M."/>
            <person name="Adriaenssens E.M."/>
            <person name="Foster-Nyarko E."/>
            <person name="Jarju S."/>
            <person name="Secka A."/>
            <person name="Antonio M."/>
            <person name="Oren A."/>
            <person name="Chaudhuri R.R."/>
            <person name="La Ragione R."/>
            <person name="Hildebrand F."/>
            <person name="Pallen M.J."/>
        </authorList>
    </citation>
    <scope>NUCLEOTIDE SEQUENCE</scope>
    <source>
        <strain evidence="2">CHK121-14286</strain>
    </source>
</reference>
<dbReference type="Pfam" id="PF07784">
    <property type="entry name" value="DUF1622"/>
    <property type="match status" value="1"/>
</dbReference>
<reference evidence="2" key="1">
    <citation type="submission" date="2020-10" db="EMBL/GenBank/DDBJ databases">
        <authorList>
            <person name="Gilroy R."/>
        </authorList>
    </citation>
    <scope>NUCLEOTIDE SEQUENCE</scope>
    <source>
        <strain evidence="2">CHK121-14286</strain>
    </source>
</reference>
<dbReference type="InterPro" id="IPR012427">
    <property type="entry name" value="DUF1622"/>
</dbReference>
<feature type="transmembrane region" description="Helical" evidence="1">
    <location>
        <begin position="37"/>
        <end position="61"/>
    </location>
</feature>
<dbReference type="AlphaFoldDB" id="A0A9D1E3M2"/>
<evidence type="ECO:0000313" key="3">
    <source>
        <dbReference type="Proteomes" id="UP000824200"/>
    </source>
</evidence>
<proteinExistence type="predicted"/>
<evidence type="ECO:0000313" key="2">
    <source>
        <dbReference type="EMBL" id="HIR65763.1"/>
    </source>
</evidence>
<evidence type="ECO:0000256" key="1">
    <source>
        <dbReference type="SAM" id="Phobius"/>
    </source>
</evidence>
<name>A0A9D1E3M2_9BACT</name>
<keyword evidence="1" id="KW-1133">Transmembrane helix</keyword>
<keyword evidence="1" id="KW-0472">Membrane</keyword>
<dbReference type="Proteomes" id="UP000824200">
    <property type="component" value="Unassembled WGS sequence"/>
</dbReference>
<accession>A0A9D1E3M2</accession>
<protein>
    <submittedName>
        <fullName evidence="2">DUF1622 domain-containing protein</fullName>
    </submittedName>
</protein>
<sequence length="162" mass="18609">MPRFFALLATSETAEKGPLQKAYDFISQYFDLLVEYLILLVEFIGIVILVYSIISAVIGLFRKQKHVRLHLAEGIALSLEFKMGGELLRTVIVRDWNELLILGAVILLRAALTFLIQWEIKLERKSGNMTDLELHEIKTPLKKKSAKRKNDEESTCTDFKKQ</sequence>
<keyword evidence="1" id="KW-0812">Transmembrane</keyword>
<gene>
    <name evidence="2" type="ORF">IAC95_02605</name>
</gene>
<organism evidence="2 3">
    <name type="scientific">Candidatus Fimimonas gallinarum</name>
    <dbReference type="NCBI Taxonomy" id="2840821"/>
    <lineage>
        <taxon>Bacteria</taxon>
        <taxon>Pseudomonadati</taxon>
        <taxon>Myxococcota</taxon>
        <taxon>Myxococcia</taxon>
        <taxon>Myxococcales</taxon>
        <taxon>Cystobacterineae</taxon>
        <taxon>Myxococcaceae</taxon>
        <taxon>Myxococcaceae incertae sedis</taxon>
        <taxon>Candidatus Fimimonas</taxon>
    </lineage>
</organism>
<dbReference type="EMBL" id="DVHL01000022">
    <property type="protein sequence ID" value="HIR65763.1"/>
    <property type="molecule type" value="Genomic_DNA"/>
</dbReference>
<dbReference type="PANTHER" id="PTHR38468">
    <property type="entry name" value="SLL0939 PROTEIN"/>
    <property type="match status" value="1"/>
</dbReference>
<comment type="caution">
    <text evidence="2">The sequence shown here is derived from an EMBL/GenBank/DDBJ whole genome shotgun (WGS) entry which is preliminary data.</text>
</comment>
<feature type="transmembrane region" description="Helical" evidence="1">
    <location>
        <begin position="99"/>
        <end position="118"/>
    </location>
</feature>